<dbReference type="AlphaFoldDB" id="A0A9J5Y3P7"/>
<sequence length="154" mass="17713">MNSPIFAARYRRLAVGLASIGPRIGQGTAQSSCRGYRETPRRGKNTSLSIRGDHMKNEPILFALWAIAISPKFRFNTDILATNPINLSVVLGVLIFLERKCVRKDLEYYSKFVRIAWAIEQLEKARSLLKSRNRPSNFESEWISRDRTRKIEID</sequence>
<evidence type="ECO:0000256" key="1">
    <source>
        <dbReference type="SAM" id="MobiDB-lite"/>
    </source>
</evidence>
<organism evidence="2 3">
    <name type="scientific">Solanum commersonii</name>
    <name type="common">Commerson's wild potato</name>
    <name type="synonym">Commerson's nightshade</name>
    <dbReference type="NCBI Taxonomy" id="4109"/>
    <lineage>
        <taxon>Eukaryota</taxon>
        <taxon>Viridiplantae</taxon>
        <taxon>Streptophyta</taxon>
        <taxon>Embryophyta</taxon>
        <taxon>Tracheophyta</taxon>
        <taxon>Spermatophyta</taxon>
        <taxon>Magnoliopsida</taxon>
        <taxon>eudicotyledons</taxon>
        <taxon>Gunneridae</taxon>
        <taxon>Pentapetalae</taxon>
        <taxon>asterids</taxon>
        <taxon>lamiids</taxon>
        <taxon>Solanales</taxon>
        <taxon>Solanaceae</taxon>
        <taxon>Solanoideae</taxon>
        <taxon>Solaneae</taxon>
        <taxon>Solanum</taxon>
    </lineage>
</organism>
<dbReference type="EMBL" id="JACXVP010000007">
    <property type="protein sequence ID" value="KAG5593892.1"/>
    <property type="molecule type" value="Genomic_DNA"/>
</dbReference>
<dbReference type="Proteomes" id="UP000824120">
    <property type="component" value="Chromosome 7"/>
</dbReference>
<name>A0A9J5Y3P7_SOLCO</name>
<keyword evidence="3" id="KW-1185">Reference proteome</keyword>
<reference evidence="2 3" key="1">
    <citation type="submission" date="2020-09" db="EMBL/GenBank/DDBJ databases">
        <title>De no assembly of potato wild relative species, Solanum commersonii.</title>
        <authorList>
            <person name="Cho K."/>
        </authorList>
    </citation>
    <scope>NUCLEOTIDE SEQUENCE [LARGE SCALE GENOMIC DNA]</scope>
    <source>
        <strain evidence="2">LZ3.2</strain>
        <tissue evidence="2">Leaf</tissue>
    </source>
</reference>
<feature type="region of interest" description="Disordered" evidence="1">
    <location>
        <begin position="26"/>
        <end position="51"/>
    </location>
</feature>
<protein>
    <submittedName>
        <fullName evidence="2">Uncharacterized protein</fullName>
    </submittedName>
</protein>
<accession>A0A9J5Y3P7</accession>
<proteinExistence type="predicted"/>
<comment type="caution">
    <text evidence="2">The sequence shown here is derived from an EMBL/GenBank/DDBJ whole genome shotgun (WGS) entry which is preliminary data.</text>
</comment>
<evidence type="ECO:0000313" key="3">
    <source>
        <dbReference type="Proteomes" id="UP000824120"/>
    </source>
</evidence>
<evidence type="ECO:0000313" key="2">
    <source>
        <dbReference type="EMBL" id="KAG5593892.1"/>
    </source>
</evidence>
<gene>
    <name evidence="2" type="ORF">H5410_035124</name>
</gene>